<dbReference type="Pfam" id="PF24517">
    <property type="entry name" value="CBM96"/>
    <property type="match status" value="1"/>
</dbReference>
<feature type="compositionally biased region" description="Low complexity" evidence="6">
    <location>
        <begin position="114"/>
        <end position="124"/>
    </location>
</feature>
<evidence type="ECO:0000313" key="9">
    <source>
        <dbReference type="EMBL" id="MFF4772521.1"/>
    </source>
</evidence>
<dbReference type="Gene3D" id="2.170.16.10">
    <property type="entry name" value="Hedgehog/Intein (Hint) domain"/>
    <property type="match status" value="1"/>
</dbReference>
<dbReference type="InterPro" id="IPR036844">
    <property type="entry name" value="Hint_dom_sf"/>
</dbReference>
<feature type="region of interest" description="Disordered" evidence="6">
    <location>
        <begin position="14"/>
        <end position="126"/>
    </location>
</feature>
<feature type="domain" description="Hint" evidence="7">
    <location>
        <begin position="3245"/>
        <end position="3349"/>
    </location>
</feature>
<name>A0ABW6V0P3_MICFU</name>
<dbReference type="InterPro" id="IPR030934">
    <property type="entry name" value="Intein_C"/>
</dbReference>
<dbReference type="PANTHER" id="PTHR32305:SF17">
    <property type="entry name" value="TRNA NUCLEASE WAPA"/>
    <property type="match status" value="1"/>
</dbReference>
<dbReference type="SMART" id="SM00495">
    <property type="entry name" value="ChtBD3"/>
    <property type="match status" value="1"/>
</dbReference>
<evidence type="ECO:0000256" key="3">
    <source>
        <dbReference type="ARBA" id="ARBA00022729"/>
    </source>
</evidence>
<dbReference type="InterPro" id="IPR003610">
    <property type="entry name" value="CBM5/12"/>
</dbReference>
<evidence type="ECO:0000256" key="6">
    <source>
        <dbReference type="SAM" id="MobiDB-lite"/>
    </source>
</evidence>
<feature type="compositionally biased region" description="Low complexity" evidence="6">
    <location>
        <begin position="1817"/>
        <end position="1838"/>
    </location>
</feature>
<evidence type="ECO:0000259" key="8">
    <source>
        <dbReference type="SMART" id="SM00495"/>
    </source>
</evidence>
<dbReference type="InterPro" id="IPR055372">
    <property type="entry name" value="CBM96"/>
</dbReference>
<organism evidence="9 10">
    <name type="scientific">Microtetraspora fusca</name>
    <dbReference type="NCBI Taxonomy" id="1997"/>
    <lineage>
        <taxon>Bacteria</taxon>
        <taxon>Bacillati</taxon>
        <taxon>Actinomycetota</taxon>
        <taxon>Actinomycetes</taxon>
        <taxon>Streptosporangiales</taxon>
        <taxon>Streptosporangiaceae</taxon>
        <taxon>Microtetraspora</taxon>
    </lineage>
</organism>
<dbReference type="Proteomes" id="UP001602119">
    <property type="component" value="Unassembled WGS sequence"/>
</dbReference>
<dbReference type="InterPro" id="IPR036573">
    <property type="entry name" value="CBM_sf_5/12"/>
</dbReference>
<dbReference type="Pfam" id="PF07591">
    <property type="entry name" value="PT-HINT"/>
    <property type="match status" value="1"/>
</dbReference>
<reference evidence="9 10" key="1">
    <citation type="submission" date="2024-10" db="EMBL/GenBank/DDBJ databases">
        <title>The Natural Products Discovery Center: Release of the First 8490 Sequenced Strains for Exploring Actinobacteria Biosynthetic Diversity.</title>
        <authorList>
            <person name="Kalkreuter E."/>
            <person name="Kautsar S.A."/>
            <person name="Yang D."/>
            <person name="Bader C.D."/>
            <person name="Teijaro C.N."/>
            <person name="Fluegel L."/>
            <person name="Davis C.M."/>
            <person name="Simpson J.R."/>
            <person name="Lauterbach L."/>
            <person name="Steele A.D."/>
            <person name="Gui C."/>
            <person name="Meng S."/>
            <person name="Li G."/>
            <person name="Viehrig K."/>
            <person name="Ye F."/>
            <person name="Su P."/>
            <person name="Kiefer A.F."/>
            <person name="Nichols A."/>
            <person name="Cepeda A.J."/>
            <person name="Yan W."/>
            <person name="Fan B."/>
            <person name="Jiang Y."/>
            <person name="Adhikari A."/>
            <person name="Zheng C.-J."/>
            <person name="Schuster L."/>
            <person name="Cowan T.M."/>
            <person name="Smanski M.J."/>
            <person name="Chevrette M.G."/>
            <person name="De Carvalho L.P.S."/>
            <person name="Shen B."/>
        </authorList>
    </citation>
    <scope>NUCLEOTIDE SEQUENCE [LARGE SCALE GENOMIC DNA]</scope>
    <source>
        <strain evidence="9 10">NPDC001281</strain>
    </source>
</reference>
<dbReference type="RefSeq" id="WP_387340932.1">
    <property type="nucleotide sequence ID" value="NZ_JBIAXI010000003.1"/>
</dbReference>
<feature type="compositionally biased region" description="Low complexity" evidence="6">
    <location>
        <begin position="1361"/>
        <end position="1386"/>
    </location>
</feature>
<evidence type="ECO:0000256" key="4">
    <source>
        <dbReference type="ARBA" id="ARBA00022737"/>
    </source>
</evidence>
<feature type="region of interest" description="Disordered" evidence="6">
    <location>
        <begin position="1815"/>
        <end position="1838"/>
    </location>
</feature>
<dbReference type="EMBL" id="JBIAXI010000003">
    <property type="protein sequence ID" value="MFF4772521.1"/>
    <property type="molecule type" value="Genomic_DNA"/>
</dbReference>
<evidence type="ECO:0000256" key="5">
    <source>
        <dbReference type="ARBA" id="ARBA00022801"/>
    </source>
</evidence>
<accession>A0ABW6V0P3</accession>
<dbReference type="InterPro" id="IPR006530">
    <property type="entry name" value="YD"/>
</dbReference>
<dbReference type="InterPro" id="IPR056823">
    <property type="entry name" value="TEN-like_YD-shell"/>
</dbReference>
<evidence type="ECO:0000259" key="7">
    <source>
        <dbReference type="SMART" id="SM00306"/>
    </source>
</evidence>
<dbReference type="SMART" id="SM00306">
    <property type="entry name" value="HintN"/>
    <property type="match status" value="1"/>
</dbReference>
<dbReference type="InterPro" id="IPR031325">
    <property type="entry name" value="RHS_repeat"/>
</dbReference>
<protein>
    <submittedName>
        <fullName evidence="9">RHS repeat-associated core domain-containing protein</fullName>
    </submittedName>
</protein>
<feature type="compositionally biased region" description="Polar residues" evidence="6">
    <location>
        <begin position="1417"/>
        <end position="1439"/>
    </location>
</feature>
<dbReference type="CDD" id="cd00081">
    <property type="entry name" value="Hint"/>
    <property type="match status" value="1"/>
</dbReference>
<dbReference type="Gene3D" id="2.180.10.10">
    <property type="entry name" value="RHS repeat-associated core"/>
    <property type="match status" value="2"/>
</dbReference>
<keyword evidence="2" id="KW-0964">Secreted</keyword>
<gene>
    <name evidence="9" type="ORF">ACFY05_06650</name>
</gene>
<feature type="compositionally biased region" description="Low complexity" evidence="6">
    <location>
        <begin position="1080"/>
        <end position="1092"/>
    </location>
</feature>
<feature type="region of interest" description="Disordered" evidence="6">
    <location>
        <begin position="1417"/>
        <end position="1440"/>
    </location>
</feature>
<dbReference type="Pfam" id="PF05593">
    <property type="entry name" value="RHS_repeat"/>
    <property type="match status" value="1"/>
</dbReference>
<keyword evidence="10" id="KW-1185">Reference proteome</keyword>
<evidence type="ECO:0000313" key="10">
    <source>
        <dbReference type="Proteomes" id="UP001602119"/>
    </source>
</evidence>
<dbReference type="PROSITE" id="PS50818">
    <property type="entry name" value="INTEIN_C_TER"/>
    <property type="match status" value="1"/>
</dbReference>
<evidence type="ECO:0000256" key="1">
    <source>
        <dbReference type="ARBA" id="ARBA00004613"/>
    </source>
</evidence>
<dbReference type="Gene3D" id="2.10.10.20">
    <property type="entry name" value="Carbohydrate-binding module superfamily 5/12"/>
    <property type="match status" value="1"/>
</dbReference>
<keyword evidence="3" id="KW-0732">Signal</keyword>
<dbReference type="SUPFAM" id="SSF51055">
    <property type="entry name" value="Carbohydrate binding domain"/>
    <property type="match status" value="1"/>
</dbReference>
<feature type="region of interest" description="Disordered" evidence="6">
    <location>
        <begin position="1353"/>
        <end position="1386"/>
    </location>
</feature>
<keyword evidence="4" id="KW-0677">Repeat</keyword>
<evidence type="ECO:0000256" key="2">
    <source>
        <dbReference type="ARBA" id="ARBA00022525"/>
    </source>
</evidence>
<dbReference type="InterPro" id="IPR022385">
    <property type="entry name" value="Rhs_assc_core"/>
</dbReference>
<dbReference type="NCBIfam" id="TIGR03696">
    <property type="entry name" value="Rhs_assc_core"/>
    <property type="match status" value="1"/>
</dbReference>
<proteinExistence type="predicted"/>
<dbReference type="InterPro" id="IPR003587">
    <property type="entry name" value="Hint_dom_N"/>
</dbReference>
<keyword evidence="5" id="KW-0378">Hydrolase</keyword>
<dbReference type="NCBIfam" id="TIGR01643">
    <property type="entry name" value="YD_repeat_2x"/>
    <property type="match status" value="2"/>
</dbReference>
<dbReference type="PANTHER" id="PTHR32305">
    <property type="match status" value="1"/>
</dbReference>
<feature type="region of interest" description="Disordered" evidence="6">
    <location>
        <begin position="1060"/>
        <end position="1099"/>
    </location>
</feature>
<comment type="caution">
    <text evidence="9">The sequence shown here is derived from an EMBL/GenBank/DDBJ whole genome shotgun (WGS) entry which is preliminary data.</text>
</comment>
<comment type="subcellular location">
    <subcellularLocation>
        <location evidence="1">Secreted</location>
    </subcellularLocation>
</comment>
<feature type="domain" description="Chitin-binding type-3" evidence="8">
    <location>
        <begin position="888"/>
        <end position="929"/>
    </location>
</feature>
<sequence>MLVLGLFVSGVGVPDGLVQPATAEAPSPQQERSVDGQPVQAKPAPQGAEDDTSPPKPVSPTWPKAGKGNADLSKGAVTVSGIPVTIAPVTDSAPPKADETEAKQAGTPSPSPSPSAAAGKSPSSVQVETFDKTVAERLGGVGIAVRLTRGDGGPSPAPAKVTLDYSSFGGAYPGGFASRLTVLKMPACMLEAKPSQECLDQARSKTRALPVTNDVAHGKLSAIVDATPASMTSEETSVYALASSATTTAADSAGSFAATDLKPSGTWQVGLSGGDFSYSYPVPVVPAPSGGAPQLSLQYSSSSVDSLTSYTNNQPPLVGVGWQLGAGFVERQFAPCDVSGSRLEGHLCWESPDSDPAGSALTLSVGGRSSQIVKDTSSGTYKTYEDYGWKIEYVASGGESGQPYWKVTTQDGTRYRFGFHRDSSWQVPVLGDDAGEPCNAAFRASGTSYPTTAAFCAAPWRWQLDQEIDPKGNVIDYAYARETNTYCRAGGHVCTWVADYTLAYDRGGYLSEVTYGHNVNVAASVPTGKITFSTVNRGTPPEGITDWNDDTPSDLLCDIGGPRCGSNGTPTFFTTKRLDTITASAWNPALGRWDDATRLKLSYKWILTDCPDSSPFGCLGKPVLWLDRIQPVGMAGGGSALNAPPVDFTATLLDNRADYVEFSSDKPRFRLPRISAFTTGLGGVTEITYGQANPCDGGGSTGWDDSGKDCYAWELYNYTLGESSIYTNGAIYNKWLVTKTVARDLVAGSPDQIVQYQYVGRPGWAKPVPLIATPRECVGDSYLLDQYYPWLVTCPKWPGNWTEFRGYQTVRVIKGTPGGELSGYSVSATSFYRGLYEDVKANGTAKHATVTDFDGIQHDDLRVLSGKTLHEQTMRVTGMSTPVYVCSYPKWQSGTTYNYGAKVTYNNHHWEAAVANSGYSPAPPYWRDLGPCPMTTSIPDAFGEEASTRYEYENVVTGSGPSIYKPHRVDQTRQVSRENASSGWRYTEVKTEYNADGLPVKVNDYGERGDAGDNTCTTTTYVRNTSGGAWMISYKASEEKRAGDNCSSGALLGRSVTLYDGATSSSSNTPTRGNVTETRSYSSSSDYSATKTTYDDYGRPLTSTDPLGKTITTTYTPAVGWPNGGVTVTNPLGHTVITWSSPYNGQPVGMRDINGNDVNIDYDALGRTLQLWTPVAPKSGGTPAAKVAYNIPVNSKGTVNGPVWTTVSRLQSGSGGSAHWLSSHTYIDGLGRTREVQTASPAGGRIVEVTTYDARGLTAAASAPVHNTAAPGSGLLNPTMTALPQWLQPVYDGLGRTVAQVDMSGTNELRRTTTTYLGADKYEVTPPVGGKTVYYTDAADQVTKIEEWLSGTRTGQQTAVAGPTAPSPTADTSTGDTSSTLSPSAADAEALAAEVVAARTQASAEAAKVGKPVEVPSMTSATSSTVANTDGSFSTSISSHPVRMKRSGKWTPIDTTLVEKAGVLVPKIGPKVEISTGGSGPFVKLTDDAGRFIALSWPTELPRPKVKDNTATYADALGDGADLVVTALETGFSHDVVLRKRPAAPVEIRIPVESSGMNLVKDAAGGLRLTSSDGSAISSAPAPIMWDSSVETATQGPRQGTIATSVESQNGRTVLVLKPDEKFLSDAATVYPVTVDPTLTANADSSRAFDSDGASPIPWVIGAANTDNNGTRYARRSLVKFDTSALTGVSVQNATLTLYRESAFKCLPGALAIQRVTSSWSSSTTWSSQPTATTTDQATQTDSLCPMSATNLTGSVSWTITGIAQAWASGATNYGVRLIGTSESGGVYWRNFHSHSPQGGSKPKLEVTYTLPSAPEVSGTSLTPGTVSGGTTTTSTLTPTMHATVSDTAGGNLRADYEIEHDPAYPAEGTGSIWTGSSASVTSGSEAVATVPSGKLTDGWHIRWRARATNTGASTSSAWSAWQTATIAVPDPVVDQLQVTPSQDLGGVKVTSTLTPALAARVTTSDGAASRVEFELEHDPADTAHGTGSIWTGGASNVASGAQGSVTLPAGKLSDGWKVRWRARAVAPGNNASGWTAWQALTVTVPAATVTQLQITPSQSMDGTTKVSSLTPQLLATVSDSYGAALRAEFEVEHDPSVSGGQGSGQIWTGAVDNVASGAQASVLVPGGKLSNGWKVRWRARAVNTGTQLTSPWSDWQLATIDVGDIPADPAVAALQVAPSHEVDGVTVASSLTPQLLAQVTNPAGGNLRAEFELEHDPAAPEGQGSGQIWSGAADNVPAGTQASVAVPDGTLTEGWLVRWRARAIAGDRASEWSGWKTFRVDLPDPEVGAPQVTPSEVIDGVTVTSTLTPKLLAQVTNPAGGTLRAEFEIEHDPAAPAGQGSGQIWTGAVDDVVSGTQAAVTVPEGKLTDGWQVRWHARAITTGGTSAWSEWQKLTVTDGSKVPVIENPRTQPVSNGKTTTLTPALLAKVSTVQGGQLGAEFQVEHDPTDTAHGTGQIWTGTANNVASGTEAAATVPTGKLVDGWKFRWRARAVKGAVRSEWTSWQSVTVAVPDFYTTAYEYDRNGQMTKMTDANGNVRTFTYDLLGRRTDAHDPDAGDSEQSYNAAGQLLWSKDGKGQKVSYSYDDLGRKTAVWAGEVETGTKLADWVYDTVAKGHLASATRYVEGKAYTDAVTSYDNMGRPRASTLTIPSSEGLLAGTYTFTTSYTTSGAVATYEMPAVGGLPAETVTSTYTDLGLPQAMTSNIGGGFTYVAGTTYSNIGQMAERSYGVGGKIRRNLAWDPTTGWLQRVTTTTKADTSGPVVSQDDRYTYDISGEITRILDAASATGGSPGQSECFTYDGLHRLAQAWTTTASACGNGAASADNLGIDPYAQTYTYDAVGNLTTLTDSGQVSTYTYPTPGAKRPNAVTSITRPGGTDTYGYDDVGQMVSRNIAGKAGTFDWNQLGQLEKATIDGQDTTMVYDADGERLIRRDPGGKATLYLGSMEIEVNGNTITGKRYYTTPDGATIAMRNGGSGITWLMSGLHGSMQVAVNDATGQMSRERYLPFGQRRGVDDLPFTDRGFLGKIEDDSTGLTYLSARYYDPTVAKFISTDPLLDLGKPQWANPYAYSGNNPMGHSDPTGLSMCETRVQTAKEQKDCKKQEDLEKQHQACVKRWGKKKCAWKQANAGLDAVASGADAYWSWYRQQLYECSKDYAQFAFLFGTGPCENIATGKPEGSYDEFDVAEAIGIIVSGLLLAGFGAEEIAGLVVTKLGLRVAAFALEKVGPKFAKIVKTFNSLLKNGCNSFVPGTKVLMADGTLKSIEDVRVGEMVMATEPETGKTKASEVGAVLVGKGKKQLVEIGVSASDDGAAPFSIISTEGHPFWVASSSNWIEAGSIQVGMQLRGVMSADVNVESVRKFAVDGQEVFNLSVEGIHTYYVNAGDVNVLVHNAGKRDACIIDGVHNDWAAKGLHIKVPGLGSKGEVSVWADEEGNLLFRSSFTGKAGQDTIDIVRKSFSDPKFRQEALEMAKKGLDYLKGNKIETKQIAGLENLIKALSS</sequence>
<dbReference type="InterPro" id="IPR050708">
    <property type="entry name" value="T6SS_VgrG/RHS"/>
</dbReference>
<feature type="compositionally biased region" description="Polar residues" evidence="6">
    <location>
        <begin position="1062"/>
        <end position="1079"/>
    </location>
</feature>
<dbReference type="SUPFAM" id="SSF51294">
    <property type="entry name" value="Hedgehog/intein (Hint) domain"/>
    <property type="match status" value="1"/>
</dbReference>
<dbReference type="Pfam" id="PF25023">
    <property type="entry name" value="TEN_YD-shell"/>
    <property type="match status" value="1"/>
</dbReference>